<dbReference type="GO" id="GO:0005789">
    <property type="term" value="C:endoplasmic reticulum membrane"/>
    <property type="evidence" value="ECO:0007669"/>
    <property type="project" value="UniProtKB-SubCell"/>
</dbReference>
<keyword evidence="6 13" id="KW-0479">Metal-binding</keyword>
<dbReference type="Pfam" id="PF00067">
    <property type="entry name" value="p450"/>
    <property type="match status" value="1"/>
</dbReference>
<evidence type="ECO:0000256" key="6">
    <source>
        <dbReference type="ARBA" id="ARBA00022723"/>
    </source>
</evidence>
<evidence type="ECO:0000256" key="2">
    <source>
        <dbReference type="ARBA" id="ARBA00004174"/>
    </source>
</evidence>
<dbReference type="InterPro" id="IPR017972">
    <property type="entry name" value="Cyt_P450_CS"/>
</dbReference>
<comment type="subcellular location">
    <subcellularLocation>
        <location evidence="3">Endoplasmic reticulum membrane</location>
        <topology evidence="3">Peripheral membrane protein</topology>
    </subcellularLocation>
    <subcellularLocation>
        <location evidence="2">Microsome membrane</location>
        <topology evidence="2">Peripheral membrane protein</topology>
    </subcellularLocation>
</comment>
<dbReference type="Gene3D" id="1.10.630.10">
    <property type="entry name" value="Cytochrome P450"/>
    <property type="match status" value="1"/>
</dbReference>
<keyword evidence="5 13" id="KW-0349">Heme</keyword>
<keyword evidence="8" id="KW-0492">Microsome</keyword>
<evidence type="ECO:0000256" key="8">
    <source>
        <dbReference type="ARBA" id="ARBA00022848"/>
    </source>
</evidence>
<comment type="similarity">
    <text evidence="4 14">Belongs to the cytochrome P450 family.</text>
</comment>
<protein>
    <submittedName>
        <fullName evidence="15">Cytochrome P450</fullName>
    </submittedName>
</protein>
<evidence type="ECO:0000256" key="5">
    <source>
        <dbReference type="ARBA" id="ARBA00022617"/>
    </source>
</evidence>
<evidence type="ECO:0000256" key="3">
    <source>
        <dbReference type="ARBA" id="ARBA00004406"/>
    </source>
</evidence>
<dbReference type="EMBL" id="LC223823">
    <property type="protein sequence ID" value="BAZ96560.1"/>
    <property type="molecule type" value="mRNA"/>
</dbReference>
<evidence type="ECO:0000256" key="10">
    <source>
        <dbReference type="ARBA" id="ARBA00023004"/>
    </source>
</evidence>
<organism evidence="15">
    <name type="scientific">Aphis gossypii</name>
    <name type="common">Cotton aphid</name>
    <dbReference type="NCBI Taxonomy" id="80765"/>
    <lineage>
        <taxon>Eukaryota</taxon>
        <taxon>Metazoa</taxon>
        <taxon>Ecdysozoa</taxon>
        <taxon>Arthropoda</taxon>
        <taxon>Hexapoda</taxon>
        <taxon>Insecta</taxon>
        <taxon>Pterygota</taxon>
        <taxon>Neoptera</taxon>
        <taxon>Paraneoptera</taxon>
        <taxon>Hemiptera</taxon>
        <taxon>Sternorrhyncha</taxon>
        <taxon>Aphidomorpha</taxon>
        <taxon>Aphidoidea</taxon>
        <taxon>Aphididae</taxon>
        <taxon>Aphidini</taxon>
        <taxon>Aphis</taxon>
        <taxon>Aphis</taxon>
    </lineage>
</organism>
<dbReference type="InterPro" id="IPR001128">
    <property type="entry name" value="Cyt_P450"/>
</dbReference>
<proteinExistence type="evidence at transcript level"/>
<evidence type="ECO:0000256" key="7">
    <source>
        <dbReference type="ARBA" id="ARBA00022824"/>
    </source>
</evidence>
<dbReference type="PRINTS" id="PR00463">
    <property type="entry name" value="EP450I"/>
</dbReference>
<dbReference type="GO" id="GO:0016705">
    <property type="term" value="F:oxidoreductase activity, acting on paired donors, with incorporation or reduction of molecular oxygen"/>
    <property type="evidence" value="ECO:0007669"/>
    <property type="project" value="InterPro"/>
</dbReference>
<evidence type="ECO:0000256" key="12">
    <source>
        <dbReference type="ARBA" id="ARBA00023136"/>
    </source>
</evidence>
<keyword evidence="12" id="KW-0472">Membrane</keyword>
<dbReference type="PROSITE" id="PS00086">
    <property type="entry name" value="CYTOCHROME_P450"/>
    <property type="match status" value="1"/>
</dbReference>
<keyword evidence="7" id="KW-0256">Endoplasmic reticulum</keyword>
<keyword evidence="9 14" id="KW-0560">Oxidoreductase</keyword>
<dbReference type="InterPro" id="IPR050476">
    <property type="entry name" value="Insect_CytP450_Detox"/>
</dbReference>
<evidence type="ECO:0000256" key="13">
    <source>
        <dbReference type="PIRSR" id="PIRSR602401-1"/>
    </source>
</evidence>
<evidence type="ECO:0000256" key="1">
    <source>
        <dbReference type="ARBA" id="ARBA00001971"/>
    </source>
</evidence>
<evidence type="ECO:0000256" key="11">
    <source>
        <dbReference type="ARBA" id="ARBA00023033"/>
    </source>
</evidence>
<accession>A0A218PI19</accession>
<dbReference type="GO" id="GO:0005506">
    <property type="term" value="F:iron ion binding"/>
    <property type="evidence" value="ECO:0007669"/>
    <property type="project" value="InterPro"/>
</dbReference>
<dbReference type="PANTHER" id="PTHR24292">
    <property type="entry name" value="CYTOCHROME P450"/>
    <property type="match status" value="1"/>
</dbReference>
<keyword evidence="10 13" id="KW-0408">Iron</keyword>
<evidence type="ECO:0000313" key="15">
    <source>
        <dbReference type="EMBL" id="BAZ96560.1"/>
    </source>
</evidence>
<evidence type="ECO:0000256" key="9">
    <source>
        <dbReference type="ARBA" id="ARBA00023002"/>
    </source>
</evidence>
<evidence type="ECO:0000256" key="4">
    <source>
        <dbReference type="ARBA" id="ARBA00010617"/>
    </source>
</evidence>
<name>A0A218PI19_APHGO</name>
<comment type="cofactor">
    <cofactor evidence="1 13">
        <name>heme</name>
        <dbReference type="ChEBI" id="CHEBI:30413"/>
    </cofactor>
</comment>
<dbReference type="GO" id="GO:0004497">
    <property type="term" value="F:monooxygenase activity"/>
    <property type="evidence" value="ECO:0007669"/>
    <property type="project" value="UniProtKB-KW"/>
</dbReference>
<dbReference type="AlphaFoldDB" id="A0A218PI19"/>
<reference evidence="15" key="1">
    <citation type="journal article" date="2018" name="J. Pestic. Sci.">
        <title>Studies on Aphis gossypii cytochrome P450s CYP6CY22 and CYP6CY13 using an in vitro system.</title>
        <authorList>
            <person name="Hirata K."/>
            <person name="Jouraku A."/>
            <person name="Kuwazaki S."/>
            <person name="Shimomura H."/>
            <person name="Iwasa T."/>
        </authorList>
    </citation>
    <scope>NUCLEOTIDE SEQUENCE</scope>
</reference>
<keyword evidence="11 14" id="KW-0503">Monooxygenase</keyword>
<dbReference type="GO" id="GO:0020037">
    <property type="term" value="F:heme binding"/>
    <property type="evidence" value="ECO:0007669"/>
    <property type="project" value="InterPro"/>
</dbReference>
<sequence length="139" mass="15944">MRKHSGIIVLLREATKTYPVPGQSLVIEKGQKIIIPTYSFHHDPKYYPDPDIFDPERFSPEEKAKRPNATELFFGDGPRFCIGKRLAELELKLGLSEIIYNFELLPCSKTENPIQLIPKGMIVKPKNGVWLTLKPIIRQ</sequence>
<dbReference type="PANTHER" id="PTHR24292:SF54">
    <property type="entry name" value="CYP9F3-RELATED"/>
    <property type="match status" value="1"/>
</dbReference>
<dbReference type="InterPro" id="IPR002401">
    <property type="entry name" value="Cyt_P450_E_grp-I"/>
</dbReference>
<dbReference type="InterPro" id="IPR036396">
    <property type="entry name" value="Cyt_P450_sf"/>
</dbReference>
<evidence type="ECO:0000256" key="14">
    <source>
        <dbReference type="RuleBase" id="RU000461"/>
    </source>
</evidence>
<feature type="binding site" description="axial binding residue" evidence="13">
    <location>
        <position position="81"/>
    </location>
    <ligand>
        <name>heme</name>
        <dbReference type="ChEBI" id="CHEBI:30413"/>
    </ligand>
    <ligandPart>
        <name>Fe</name>
        <dbReference type="ChEBI" id="CHEBI:18248"/>
    </ligandPart>
</feature>
<dbReference type="SUPFAM" id="SSF48264">
    <property type="entry name" value="Cytochrome P450"/>
    <property type="match status" value="1"/>
</dbReference>